<dbReference type="OrthoDB" id="9809379at2"/>
<dbReference type="SMART" id="SM00382">
    <property type="entry name" value="AAA"/>
    <property type="match status" value="2"/>
</dbReference>
<dbReference type="InterPro" id="IPR027417">
    <property type="entry name" value="P-loop_NTPase"/>
</dbReference>
<reference evidence="5 6" key="1">
    <citation type="submission" date="2018-03" db="EMBL/GenBank/DDBJ databases">
        <title>Marinobacter brunus sp. nov., a marine bacterium of Gamma-proteobacteria isolated from the surface seawater of the South China Sea.</title>
        <authorList>
            <person name="Cheng H."/>
            <person name="Wu Y.-H."/>
            <person name="Xamxidin M."/>
            <person name="Xu X.-W."/>
        </authorList>
    </citation>
    <scope>NUCLEOTIDE SEQUENCE [LARGE SCALE GENOMIC DNA]</scope>
    <source>
        <strain evidence="5 6">JCM 30472</strain>
    </source>
</reference>
<dbReference type="Gene3D" id="3.40.50.300">
    <property type="entry name" value="P-loop containing nucleotide triphosphate hydrolases"/>
    <property type="match status" value="2"/>
</dbReference>
<dbReference type="GO" id="GO:0016887">
    <property type="term" value="F:ATP hydrolysis activity"/>
    <property type="evidence" value="ECO:0007669"/>
    <property type="project" value="InterPro"/>
</dbReference>
<protein>
    <recommendedName>
        <fullName evidence="4">AAA+ ATPase domain-containing protein</fullName>
    </recommendedName>
</protein>
<feature type="domain" description="AAA+ ATPase" evidence="4">
    <location>
        <begin position="503"/>
        <end position="632"/>
    </location>
</feature>
<dbReference type="AlphaFoldDB" id="A0A2T1KHG1"/>
<dbReference type="GO" id="GO:0005524">
    <property type="term" value="F:ATP binding"/>
    <property type="evidence" value="ECO:0007669"/>
    <property type="project" value="UniProtKB-KW"/>
</dbReference>
<feature type="domain" description="AAA+ ATPase" evidence="4">
    <location>
        <begin position="268"/>
        <end position="393"/>
    </location>
</feature>
<keyword evidence="2" id="KW-0547">Nucleotide-binding</keyword>
<organism evidence="5 6">
    <name type="scientific">Marinobacter halophilus</name>
    <dbReference type="NCBI Taxonomy" id="1323740"/>
    <lineage>
        <taxon>Bacteria</taxon>
        <taxon>Pseudomonadati</taxon>
        <taxon>Pseudomonadota</taxon>
        <taxon>Gammaproteobacteria</taxon>
        <taxon>Pseudomonadales</taxon>
        <taxon>Marinobacteraceae</taxon>
        <taxon>Marinobacter</taxon>
    </lineage>
</organism>
<keyword evidence="3" id="KW-0067">ATP-binding</keyword>
<dbReference type="InterPro" id="IPR003593">
    <property type="entry name" value="AAA+_ATPase"/>
</dbReference>
<dbReference type="Pfam" id="PF00004">
    <property type="entry name" value="AAA"/>
    <property type="match status" value="2"/>
</dbReference>
<evidence type="ECO:0000256" key="2">
    <source>
        <dbReference type="ARBA" id="ARBA00022741"/>
    </source>
</evidence>
<accession>A0A2T1KHG1</accession>
<evidence type="ECO:0000313" key="5">
    <source>
        <dbReference type="EMBL" id="PSF09022.1"/>
    </source>
</evidence>
<dbReference type="CDD" id="cd19481">
    <property type="entry name" value="RecA-like_protease"/>
    <property type="match status" value="2"/>
</dbReference>
<gene>
    <name evidence="5" type="ORF">C7H08_06375</name>
</gene>
<dbReference type="EMBL" id="PXNN01000010">
    <property type="protein sequence ID" value="PSF09022.1"/>
    <property type="molecule type" value="Genomic_DNA"/>
</dbReference>
<proteinExistence type="inferred from homology"/>
<evidence type="ECO:0000313" key="6">
    <source>
        <dbReference type="Proteomes" id="UP000238385"/>
    </source>
</evidence>
<keyword evidence="6" id="KW-1185">Reference proteome</keyword>
<evidence type="ECO:0000256" key="1">
    <source>
        <dbReference type="ARBA" id="ARBA00006914"/>
    </source>
</evidence>
<name>A0A2T1KHG1_9GAMM</name>
<comment type="similarity">
    <text evidence="1">Belongs to the AAA ATPase family.</text>
</comment>
<dbReference type="PANTHER" id="PTHR23073">
    <property type="entry name" value="26S PROTEASOME REGULATORY SUBUNIT"/>
    <property type="match status" value="1"/>
</dbReference>
<evidence type="ECO:0000256" key="3">
    <source>
        <dbReference type="ARBA" id="ARBA00022840"/>
    </source>
</evidence>
<dbReference type="InterPro" id="IPR050221">
    <property type="entry name" value="26S_Proteasome_ATPase"/>
</dbReference>
<dbReference type="InterPro" id="IPR003959">
    <property type="entry name" value="ATPase_AAA_core"/>
</dbReference>
<evidence type="ECO:0000259" key="4">
    <source>
        <dbReference type="SMART" id="SM00382"/>
    </source>
</evidence>
<dbReference type="Proteomes" id="UP000238385">
    <property type="component" value="Unassembled WGS sequence"/>
</dbReference>
<dbReference type="SUPFAM" id="SSF52540">
    <property type="entry name" value="P-loop containing nucleoside triphosphate hydrolases"/>
    <property type="match status" value="2"/>
</dbReference>
<sequence length="712" mass="80564">MLLKGSGDHFMLLWKELINEGYEPDYLSPQSKDDLKLLQIYLCRLFLITGYKKEFRLVGMDEPDAFLGLELPSGVDSEISAPVFLDAVRKREKQLTRSLRGKPELSFEPLLANLVKLLKADVVEIKLLIFAILLLKHPKAKEVMRDLEINEYGNSISALSRAMRESARTIAAALDQDAMLCQIRLLEEPNQNSDIWDLVEAGPLLSQLVVATSEQCETGATEDIEQMLFKHICPPGPEALHSIEDFRGVPELQLMLDYLQDALNNKSSGKNILFYGKPGTGKTQLARALAEKLGAPLYEVPTKDSHSGAMTGRVRLDAAKMAQMFLEDRLGAVLLFDEMEDAFRKSDQLAKGWFNQMLEENRAPVIWISNNISAVDPAFLRRFDFIVEIEGGSDRQAGKLKQMLSELPVAQAWITEAACKPWMTPALAQNLVEVGRYLPPRQIMRNQQRLETMVRKRLDVLGERKPRCVLPKAQKSDFPDFRTEWINTKPSLWNVERFVREEGSARICLYGPPGAGKTAYAQELAKRLGKPFMLQSGSDLLGMYVGQTEKNIAEMFEKAERTGAVLLLDEADTFLYSRNMAQRSWEISAVNEFMVRMERFEGVFLATTNRFDSFDKAILRRFQMKVEFRYLTTEQVKAILAACVVDQDKVNTLAQSELAELDHLTPGVMRAAVQNLRLRGFRPRTGRLLDALKEEQCQQTDGLLSQPIGFVQ</sequence>
<comment type="caution">
    <text evidence="5">The sequence shown here is derived from an EMBL/GenBank/DDBJ whole genome shotgun (WGS) entry which is preliminary data.</text>
</comment>